<dbReference type="PANTHER" id="PTHR42988:SF2">
    <property type="entry name" value="CYCLIC NUCLEOTIDE PHOSPHODIESTERASE CBUA0032-RELATED"/>
    <property type="match status" value="1"/>
</dbReference>
<dbReference type="SUPFAM" id="SSF56300">
    <property type="entry name" value="Metallo-dependent phosphatases"/>
    <property type="match status" value="1"/>
</dbReference>
<dbReference type="AlphaFoldDB" id="A0A2K4XCH5"/>
<organism evidence="7 8">
    <name type="scientific">Pseudoalteromonas carrageenovora IAM 12662</name>
    <dbReference type="NCBI Taxonomy" id="1314868"/>
    <lineage>
        <taxon>Bacteria</taxon>
        <taxon>Pseudomonadati</taxon>
        <taxon>Pseudomonadota</taxon>
        <taxon>Gammaproteobacteria</taxon>
        <taxon>Alteromonadales</taxon>
        <taxon>Pseudoalteromonadaceae</taxon>
        <taxon>Pseudoalteromonas</taxon>
    </lineage>
</organism>
<dbReference type="Gene3D" id="3.60.21.10">
    <property type="match status" value="1"/>
</dbReference>
<proteinExistence type="inferred from homology"/>
<accession>A0A2K4XCH5</accession>
<dbReference type="GO" id="GO:0046872">
    <property type="term" value="F:metal ion binding"/>
    <property type="evidence" value="ECO:0007669"/>
    <property type="project" value="UniProtKB-KW"/>
</dbReference>
<dbReference type="Proteomes" id="UP000615003">
    <property type="component" value="Unassembled WGS sequence"/>
</dbReference>
<evidence type="ECO:0000313" key="8">
    <source>
        <dbReference type="Proteomes" id="UP000238288"/>
    </source>
</evidence>
<protein>
    <submittedName>
        <fullName evidence="7">3',5'-cyclic adenosine monophosphate phosphodiesterase CpdA</fullName>
        <ecNumber evidence="7">3.1.4.53</ecNumber>
    </submittedName>
    <submittedName>
        <fullName evidence="6">Icc protein</fullName>
    </submittedName>
</protein>
<dbReference type="PANTHER" id="PTHR42988">
    <property type="entry name" value="PHOSPHOHYDROLASE"/>
    <property type="match status" value="1"/>
</dbReference>
<keyword evidence="3" id="KW-0408">Iron</keyword>
<dbReference type="InterPro" id="IPR004843">
    <property type="entry name" value="Calcineurin-like_PHP"/>
</dbReference>
<keyword evidence="2 7" id="KW-0378">Hydrolase</keyword>
<evidence type="ECO:0000259" key="5">
    <source>
        <dbReference type="Pfam" id="PF00149"/>
    </source>
</evidence>
<evidence type="ECO:0000256" key="2">
    <source>
        <dbReference type="ARBA" id="ARBA00022801"/>
    </source>
</evidence>
<dbReference type="InterPro" id="IPR050884">
    <property type="entry name" value="CNP_phosphodiesterase-III"/>
</dbReference>
<comment type="similarity">
    <text evidence="4">Belongs to the cyclic nucleotide phosphodiesterase class-III family.</text>
</comment>
<dbReference type="EC" id="3.1.4.53" evidence="7"/>
<dbReference type="InterPro" id="IPR029052">
    <property type="entry name" value="Metallo-depent_PP-like"/>
</dbReference>
<sequence length="261" mass="29152">MAWFDEAYSFDKSSLNIAHITDSHLFADKSGEYFNVNTAKHFEKSLTHIAKQKPDCVIFGGDLTQDHSFESYLLFSNLINQSVLTCPVFWVPGNHDELGMLNRISGAQINAAKRITANGFDLLLINSKGPTPAGWITSNHLDEITQCLVSSSKSNVMFCHHNPLPINGYLDKHMLENGPQLLNILVNSNNVAALFHGHVHNEYTQSFRELAVYATPASSVQFVKNTVNWQQKNTGPAYRMLNISSVKGELNVKTDVVWLSE</sequence>
<dbReference type="OrthoDB" id="9784378at2"/>
<gene>
    <name evidence="7" type="primary">cpdA</name>
    <name evidence="6" type="synonym">icc</name>
    <name evidence="7" type="ORF">PCAR9_A31218</name>
    <name evidence="6" type="ORF">PCARR_a2571</name>
</gene>
<evidence type="ECO:0000313" key="9">
    <source>
        <dbReference type="Proteomes" id="UP000615003"/>
    </source>
</evidence>
<dbReference type="EMBL" id="LT965928">
    <property type="protein sequence ID" value="SOU42017.1"/>
    <property type="molecule type" value="Genomic_DNA"/>
</dbReference>
<evidence type="ECO:0000256" key="1">
    <source>
        <dbReference type="ARBA" id="ARBA00022723"/>
    </source>
</evidence>
<evidence type="ECO:0000313" key="7">
    <source>
        <dbReference type="EMBL" id="SOU42017.1"/>
    </source>
</evidence>
<dbReference type="Proteomes" id="UP000238288">
    <property type="component" value="Chromosome PCAR9a"/>
</dbReference>
<keyword evidence="1" id="KW-0479">Metal-binding</keyword>
<dbReference type="RefSeq" id="WP_104643308.1">
    <property type="nucleotide sequence ID" value="NZ_AQGW01000013.1"/>
</dbReference>
<feature type="domain" description="Calcineurin-like phosphoesterase" evidence="5">
    <location>
        <begin position="16"/>
        <end position="201"/>
    </location>
</feature>
<dbReference type="GO" id="GO:0004115">
    <property type="term" value="F:3',5'-cyclic-AMP phosphodiesterase activity"/>
    <property type="evidence" value="ECO:0007669"/>
    <property type="project" value="UniProtKB-EC"/>
</dbReference>
<dbReference type="GeneID" id="93664716"/>
<evidence type="ECO:0000256" key="4">
    <source>
        <dbReference type="ARBA" id="ARBA00025742"/>
    </source>
</evidence>
<evidence type="ECO:0000256" key="3">
    <source>
        <dbReference type="ARBA" id="ARBA00023004"/>
    </source>
</evidence>
<dbReference type="Pfam" id="PF00149">
    <property type="entry name" value="Metallophos"/>
    <property type="match status" value="1"/>
</dbReference>
<keyword evidence="9" id="KW-1185">Reference proteome</keyword>
<evidence type="ECO:0000313" key="6">
    <source>
        <dbReference type="EMBL" id="MBE0380881.1"/>
    </source>
</evidence>
<dbReference type="EMBL" id="AQGW01000013">
    <property type="protein sequence ID" value="MBE0380881.1"/>
    <property type="molecule type" value="Genomic_DNA"/>
</dbReference>
<reference evidence="6 9" key="1">
    <citation type="submission" date="2015-06" db="EMBL/GenBank/DDBJ databases">
        <title>Genome sequence of Pseudoalteromonas carrageenovora.</title>
        <authorList>
            <person name="Xie B.-B."/>
            <person name="Rong J.-C."/>
            <person name="Qin Q.-L."/>
            <person name="Zhang Y.-Z."/>
        </authorList>
    </citation>
    <scope>NUCLEOTIDE SEQUENCE [LARGE SCALE GENOMIC DNA]</scope>
    <source>
        <strain evidence="6 9">IAM 12662</strain>
    </source>
</reference>
<name>A0A2K4XCH5_PSEVC</name>
<reference evidence="7 8" key="2">
    <citation type="submission" date="2017-11" db="EMBL/GenBank/DDBJ databases">
        <authorList>
            <person name="Han C.G."/>
        </authorList>
    </citation>
    <scope>NUCLEOTIDE SEQUENCE [LARGE SCALE GENOMIC DNA]</scope>
    <source>
        <strain evidence="8">ATCC 43555</strain>
        <strain evidence="7">ATCC43555</strain>
    </source>
</reference>